<keyword evidence="3" id="KW-1185">Reference proteome</keyword>
<feature type="region of interest" description="Disordered" evidence="1">
    <location>
        <begin position="1"/>
        <end position="94"/>
    </location>
</feature>
<name>A0AAD1XZF6_EUPCR</name>
<accession>A0AAD1XZF6</accession>
<dbReference type="EMBL" id="CAMPGE010024562">
    <property type="protein sequence ID" value="CAI2382391.1"/>
    <property type="molecule type" value="Genomic_DNA"/>
</dbReference>
<dbReference type="AlphaFoldDB" id="A0AAD1XZF6"/>
<reference evidence="2" key="1">
    <citation type="submission" date="2023-07" db="EMBL/GenBank/DDBJ databases">
        <authorList>
            <consortium name="AG Swart"/>
            <person name="Singh M."/>
            <person name="Singh A."/>
            <person name="Seah K."/>
            <person name="Emmerich C."/>
        </authorList>
    </citation>
    <scope>NUCLEOTIDE SEQUENCE</scope>
    <source>
        <strain evidence="2">DP1</strain>
    </source>
</reference>
<dbReference type="Proteomes" id="UP001295684">
    <property type="component" value="Unassembled WGS sequence"/>
</dbReference>
<protein>
    <submittedName>
        <fullName evidence="2">Uncharacterized protein</fullName>
    </submittedName>
</protein>
<gene>
    <name evidence="2" type="ORF">ECRASSUSDP1_LOCUS23864</name>
</gene>
<organism evidence="2 3">
    <name type="scientific">Euplotes crassus</name>
    <dbReference type="NCBI Taxonomy" id="5936"/>
    <lineage>
        <taxon>Eukaryota</taxon>
        <taxon>Sar</taxon>
        <taxon>Alveolata</taxon>
        <taxon>Ciliophora</taxon>
        <taxon>Intramacronucleata</taxon>
        <taxon>Spirotrichea</taxon>
        <taxon>Hypotrichia</taxon>
        <taxon>Euplotida</taxon>
        <taxon>Euplotidae</taxon>
        <taxon>Moneuplotes</taxon>
    </lineage>
</organism>
<proteinExistence type="predicted"/>
<feature type="region of interest" description="Disordered" evidence="1">
    <location>
        <begin position="156"/>
        <end position="200"/>
    </location>
</feature>
<evidence type="ECO:0000313" key="3">
    <source>
        <dbReference type="Proteomes" id="UP001295684"/>
    </source>
</evidence>
<evidence type="ECO:0000313" key="2">
    <source>
        <dbReference type="EMBL" id="CAI2382391.1"/>
    </source>
</evidence>
<feature type="compositionally biased region" description="Basic and acidic residues" evidence="1">
    <location>
        <begin position="156"/>
        <end position="166"/>
    </location>
</feature>
<evidence type="ECO:0000256" key="1">
    <source>
        <dbReference type="SAM" id="MobiDB-lite"/>
    </source>
</evidence>
<feature type="compositionally biased region" description="Basic and acidic residues" evidence="1">
    <location>
        <begin position="56"/>
        <end position="69"/>
    </location>
</feature>
<comment type="caution">
    <text evidence="2">The sequence shown here is derived from an EMBL/GenBank/DDBJ whole genome shotgun (WGS) entry which is preliminary data.</text>
</comment>
<feature type="compositionally biased region" description="Low complexity" evidence="1">
    <location>
        <begin position="24"/>
        <end position="35"/>
    </location>
</feature>
<feature type="compositionally biased region" description="Polar residues" evidence="1">
    <location>
        <begin position="43"/>
        <end position="54"/>
    </location>
</feature>
<sequence>MDLVENEKDNREVAFGMKSSAEGSSRNSTNTINSNKPMKRSSIAVSGSQPNLHSMKQLEENKYDTERIYQKFNKMKKAKPKPKPDLGIRPFEPPNLQSEFEANENLINGKDNKVIKPRKLHALQHGVPMISPFSTLNEPIDLNRMDKETLREHLKADKKPLSDDAHQNILKSSVSKAKLKPLAGSSSVSQLPRHKGNHYS</sequence>
<feature type="compositionally biased region" description="Basic and acidic residues" evidence="1">
    <location>
        <begin position="1"/>
        <end position="12"/>
    </location>
</feature>